<gene>
    <name evidence="4" type="ORF">SAMN04244560_00842</name>
</gene>
<dbReference type="PANTHER" id="PTHR43022">
    <property type="entry name" value="PROTEIN SMF"/>
    <property type="match status" value="1"/>
</dbReference>
<dbReference type="Gene3D" id="1.10.10.10">
    <property type="entry name" value="Winged helix-like DNA-binding domain superfamily/Winged helix DNA-binding domain"/>
    <property type="match status" value="1"/>
</dbReference>
<dbReference type="RefSeq" id="WP_074592279.1">
    <property type="nucleotide sequence ID" value="NZ_FNBS01000015.1"/>
</dbReference>
<proteinExistence type="inferred from homology"/>
<evidence type="ECO:0000259" key="3">
    <source>
        <dbReference type="Pfam" id="PF02481"/>
    </source>
</evidence>
<protein>
    <submittedName>
        <fullName evidence="4">DNA processing protein</fullName>
    </submittedName>
</protein>
<evidence type="ECO:0000313" key="5">
    <source>
        <dbReference type="Proteomes" id="UP000183404"/>
    </source>
</evidence>
<dbReference type="Pfam" id="PF01978">
    <property type="entry name" value="TrmB"/>
    <property type="match status" value="1"/>
</dbReference>
<comment type="similarity">
    <text evidence="1">Belongs to the DprA/Smf family.</text>
</comment>
<dbReference type="InterPro" id="IPR036388">
    <property type="entry name" value="WH-like_DNA-bd_sf"/>
</dbReference>
<evidence type="ECO:0000256" key="1">
    <source>
        <dbReference type="ARBA" id="ARBA00006525"/>
    </source>
</evidence>
<dbReference type="Proteomes" id="UP000183404">
    <property type="component" value="Unassembled WGS sequence"/>
</dbReference>
<feature type="domain" description="Transcription regulator TrmB N-terminal" evidence="2">
    <location>
        <begin position="304"/>
        <end position="357"/>
    </location>
</feature>
<dbReference type="GO" id="GO:0009294">
    <property type="term" value="P:DNA-mediated transformation"/>
    <property type="evidence" value="ECO:0007669"/>
    <property type="project" value="InterPro"/>
</dbReference>
<name>A0A1G7LPW7_THETY</name>
<dbReference type="InterPro" id="IPR003488">
    <property type="entry name" value="DprA"/>
</dbReference>
<dbReference type="InterPro" id="IPR002831">
    <property type="entry name" value="Tscrpt_reg_TrmB_N"/>
</dbReference>
<reference evidence="4 5" key="1">
    <citation type="submission" date="2016-10" db="EMBL/GenBank/DDBJ databases">
        <authorList>
            <person name="de Groot N.N."/>
        </authorList>
    </citation>
    <scope>NUCLEOTIDE SEQUENCE [LARGE SCALE GENOMIC DNA]</scope>
    <source>
        <strain evidence="4 5">DSM 569</strain>
    </source>
</reference>
<dbReference type="InterPro" id="IPR057666">
    <property type="entry name" value="DrpA_SLOG"/>
</dbReference>
<organism evidence="4 5">
    <name type="scientific">Thermoanaerobacter thermohydrosulfuricus</name>
    <name type="common">Clostridium thermohydrosulfuricum</name>
    <dbReference type="NCBI Taxonomy" id="1516"/>
    <lineage>
        <taxon>Bacteria</taxon>
        <taxon>Bacillati</taxon>
        <taxon>Bacillota</taxon>
        <taxon>Clostridia</taxon>
        <taxon>Thermoanaerobacterales</taxon>
        <taxon>Thermoanaerobacteraceae</taxon>
        <taxon>Thermoanaerobacter</taxon>
    </lineage>
</organism>
<dbReference type="Pfam" id="PF02481">
    <property type="entry name" value="DNA_processg_A"/>
    <property type="match status" value="1"/>
</dbReference>
<dbReference type="PANTHER" id="PTHR43022:SF1">
    <property type="entry name" value="PROTEIN SMF"/>
    <property type="match status" value="1"/>
</dbReference>
<dbReference type="EMBL" id="FNBS01000015">
    <property type="protein sequence ID" value="SDF51441.1"/>
    <property type="molecule type" value="Genomic_DNA"/>
</dbReference>
<evidence type="ECO:0000313" key="4">
    <source>
        <dbReference type="EMBL" id="SDF51441.1"/>
    </source>
</evidence>
<sequence>MEREKIFKIWLSTVKGIGYKSFVQLMEFFKTAEGVYKAKEIDIFKAIGNRKLVQNIIEAQKLNPFDYIERLQNSKISVYTLEEEEYPKELKNIYDPPPVLYLKGNINLKDNLCIAMVGSRNATFYGKQVAQKLAYELSERGITVVSGMARGIDSFSHIGALKGRGKTIAVLGNGINIVYPRENKKLMEQISEEGLLVSEFPLDSPPLPQNFPLRNRIISGLSLGVVVIEAGIKSGSLLTAQFALEQGREVFAVPGNITSAYSRGTNELIKQGAKIVIGVEDILEEFNLREDVQQKIEENLMSSLTEEEKEVYDFICEAPRDIEEIAGYVKIKISKVNAILSSLMLKGMIEKLPGNKYEKKIF</sequence>
<feature type="domain" description="Smf/DprA SLOG" evidence="3">
    <location>
        <begin position="78"/>
        <end position="286"/>
    </location>
</feature>
<dbReference type="NCBIfam" id="TIGR00732">
    <property type="entry name" value="dprA"/>
    <property type="match status" value="1"/>
</dbReference>
<accession>A0A1G7LPW7</accession>
<dbReference type="SUPFAM" id="SSF102405">
    <property type="entry name" value="MCP/YpsA-like"/>
    <property type="match status" value="1"/>
</dbReference>
<evidence type="ECO:0000259" key="2">
    <source>
        <dbReference type="Pfam" id="PF01978"/>
    </source>
</evidence>
<dbReference type="Gene3D" id="3.40.50.450">
    <property type="match status" value="1"/>
</dbReference>
<dbReference type="AlphaFoldDB" id="A0A1G7LPW7"/>